<dbReference type="InterPro" id="IPR002156">
    <property type="entry name" value="RNaseH_domain"/>
</dbReference>
<dbReference type="Gene3D" id="3.30.420.10">
    <property type="entry name" value="Ribonuclease H-like superfamily/Ribonuclease H"/>
    <property type="match status" value="1"/>
</dbReference>
<evidence type="ECO:0000259" key="1">
    <source>
        <dbReference type="Pfam" id="PF13456"/>
    </source>
</evidence>
<dbReference type="InterPro" id="IPR036397">
    <property type="entry name" value="RNaseH_sf"/>
</dbReference>
<dbReference type="CDD" id="cd06222">
    <property type="entry name" value="RNase_H_like"/>
    <property type="match status" value="1"/>
</dbReference>
<evidence type="ECO:0000313" key="2">
    <source>
        <dbReference type="EMBL" id="KAK9034289.1"/>
    </source>
</evidence>
<organism evidence="2 3">
    <name type="scientific">Hibiscus sabdariffa</name>
    <name type="common">roselle</name>
    <dbReference type="NCBI Taxonomy" id="183260"/>
    <lineage>
        <taxon>Eukaryota</taxon>
        <taxon>Viridiplantae</taxon>
        <taxon>Streptophyta</taxon>
        <taxon>Embryophyta</taxon>
        <taxon>Tracheophyta</taxon>
        <taxon>Spermatophyta</taxon>
        <taxon>Magnoliopsida</taxon>
        <taxon>eudicotyledons</taxon>
        <taxon>Gunneridae</taxon>
        <taxon>Pentapetalae</taxon>
        <taxon>rosids</taxon>
        <taxon>malvids</taxon>
        <taxon>Malvales</taxon>
        <taxon>Malvaceae</taxon>
        <taxon>Malvoideae</taxon>
        <taxon>Hibiscus</taxon>
    </lineage>
</organism>
<dbReference type="PANTHER" id="PTHR47723:SF22">
    <property type="entry name" value="RNASE H TYPE-1 DOMAIN-CONTAINING PROTEIN"/>
    <property type="match status" value="1"/>
</dbReference>
<feature type="domain" description="RNase H type-1" evidence="1">
    <location>
        <begin position="32"/>
        <end position="154"/>
    </location>
</feature>
<dbReference type="InterPro" id="IPR044730">
    <property type="entry name" value="RNase_H-like_dom_plant"/>
</dbReference>
<sequence>MSPYILRSFCCSLPGPAKDAWLKPPTGSLKFNIDGAVVEGFGKADIRRILRNEYNESLLTFSKYIGFTDATSAELLAFKEACVLFGESKWVESHSVIFESDCSLVFRWLTQPNLVSSIFKQIVLDCLDVCSNFRWSLNIVPRTANPIADKLAKTGTNRSFPWVWKA</sequence>
<comment type="caution">
    <text evidence="2">The sequence shown here is derived from an EMBL/GenBank/DDBJ whole genome shotgun (WGS) entry which is preliminary data.</text>
</comment>
<dbReference type="InterPro" id="IPR053151">
    <property type="entry name" value="RNase_H-like"/>
</dbReference>
<protein>
    <recommendedName>
        <fullName evidence="1">RNase H type-1 domain-containing protein</fullName>
    </recommendedName>
</protein>
<proteinExistence type="predicted"/>
<reference evidence="2 3" key="1">
    <citation type="journal article" date="2024" name="G3 (Bethesda)">
        <title>Genome assembly of Hibiscus sabdariffa L. provides insights into metabolisms of medicinal natural products.</title>
        <authorList>
            <person name="Kim T."/>
        </authorList>
    </citation>
    <scope>NUCLEOTIDE SEQUENCE [LARGE SCALE GENOMIC DNA]</scope>
    <source>
        <strain evidence="2">TK-2024</strain>
        <tissue evidence="2">Old leaves</tissue>
    </source>
</reference>
<dbReference type="InterPro" id="IPR012337">
    <property type="entry name" value="RNaseH-like_sf"/>
</dbReference>
<accession>A0ABR2TA10</accession>
<dbReference type="PANTHER" id="PTHR47723">
    <property type="entry name" value="OS05G0353850 PROTEIN"/>
    <property type="match status" value="1"/>
</dbReference>
<dbReference type="Pfam" id="PF13456">
    <property type="entry name" value="RVT_3"/>
    <property type="match status" value="1"/>
</dbReference>
<dbReference type="EMBL" id="JBBPBN010000007">
    <property type="protein sequence ID" value="KAK9034289.1"/>
    <property type="molecule type" value="Genomic_DNA"/>
</dbReference>
<gene>
    <name evidence="2" type="ORF">V6N11_050460</name>
</gene>
<evidence type="ECO:0000313" key="3">
    <source>
        <dbReference type="Proteomes" id="UP001396334"/>
    </source>
</evidence>
<name>A0ABR2TA10_9ROSI</name>
<dbReference type="SUPFAM" id="SSF53098">
    <property type="entry name" value="Ribonuclease H-like"/>
    <property type="match status" value="1"/>
</dbReference>
<keyword evidence="3" id="KW-1185">Reference proteome</keyword>
<dbReference type="Proteomes" id="UP001396334">
    <property type="component" value="Unassembled WGS sequence"/>
</dbReference>